<evidence type="ECO:0000256" key="1">
    <source>
        <dbReference type="ARBA" id="ARBA00007698"/>
    </source>
</evidence>
<dbReference type="PANTHER" id="PTHR10986">
    <property type="entry name" value="39S RIBOSOMAL PROTEIN L20"/>
    <property type="match status" value="1"/>
</dbReference>
<evidence type="ECO:0000256" key="8">
    <source>
        <dbReference type="HAMAP-Rule" id="MF_00382"/>
    </source>
</evidence>
<dbReference type="GO" id="GO:0019843">
    <property type="term" value="F:rRNA binding"/>
    <property type="evidence" value="ECO:0007669"/>
    <property type="project" value="UniProtKB-UniRule"/>
</dbReference>
<evidence type="ECO:0000256" key="6">
    <source>
        <dbReference type="ARBA" id="ARBA00024775"/>
    </source>
</evidence>
<organism evidence="10 11">
    <name type="scientific">Candidatus Weimeria bifida</name>
    <dbReference type="NCBI Taxonomy" id="2599074"/>
    <lineage>
        <taxon>Bacteria</taxon>
        <taxon>Bacillati</taxon>
        <taxon>Bacillota</taxon>
        <taxon>Clostridia</taxon>
        <taxon>Lachnospirales</taxon>
        <taxon>Lachnospiraceae</taxon>
        <taxon>Candidatus Weimeria</taxon>
    </lineage>
</organism>
<dbReference type="Proteomes" id="UP000460257">
    <property type="component" value="Unassembled WGS sequence"/>
</dbReference>
<reference evidence="10" key="1">
    <citation type="journal article" date="2020" name="Appl. Environ. Microbiol.">
        <title>Medium-Chain Fatty Acid Synthesis by 'Candidatus Weimeria bifida' gen. nov., sp. nov., and 'Candidatus Pseudoramibacter fermentans' sp. nov.</title>
        <authorList>
            <person name="Scarborough M.J."/>
            <person name="Myers K.S."/>
            <person name="Donohue T.J."/>
            <person name="Noguera D.R."/>
        </authorList>
    </citation>
    <scope>NUCLEOTIDE SEQUENCE</scope>
    <source>
        <strain evidence="10">LCO1.1</strain>
    </source>
</reference>
<accession>A0A6N7J0Y3</accession>
<comment type="function">
    <text evidence="6 8 9">Binds directly to 23S ribosomal RNA and is necessary for the in vitro assembly process of the 50S ribosomal subunit. It is not involved in the protein synthesizing functions of that subunit.</text>
</comment>
<proteinExistence type="inferred from homology"/>
<keyword evidence="2 8" id="KW-0699">rRNA-binding</keyword>
<comment type="caution">
    <text evidence="10">The sequence shown here is derived from an EMBL/GenBank/DDBJ whole genome shotgun (WGS) entry which is preliminary data.</text>
</comment>
<name>A0A6N7J0Y3_9FIRM</name>
<dbReference type="PRINTS" id="PR00062">
    <property type="entry name" value="RIBOSOMALL20"/>
</dbReference>
<dbReference type="AlphaFoldDB" id="A0A6N7J0Y3"/>
<dbReference type="Pfam" id="PF00453">
    <property type="entry name" value="Ribosomal_L20"/>
    <property type="match status" value="1"/>
</dbReference>
<keyword evidence="11" id="KW-1185">Reference proteome</keyword>
<evidence type="ECO:0000256" key="3">
    <source>
        <dbReference type="ARBA" id="ARBA00022884"/>
    </source>
</evidence>
<sequence>MARVKGALNAKKRHNRVLKAAKGYRGARSKQYRVAKQTVMKALSTAYAGRKQKKRQYRQLWIARINAAARLNGLSYSKLMHGLKLANIEMNRKMLADLAVSDADGFAKLCELAKSQVA</sequence>
<dbReference type="InterPro" id="IPR005813">
    <property type="entry name" value="Ribosomal_bL20"/>
</dbReference>
<dbReference type="InterPro" id="IPR049946">
    <property type="entry name" value="RIBOSOMAL_L20_CS"/>
</dbReference>
<dbReference type="GO" id="GO:1990904">
    <property type="term" value="C:ribonucleoprotein complex"/>
    <property type="evidence" value="ECO:0007669"/>
    <property type="project" value="UniProtKB-KW"/>
</dbReference>
<dbReference type="SUPFAM" id="SSF74731">
    <property type="entry name" value="Ribosomal protein L20"/>
    <property type="match status" value="1"/>
</dbReference>
<evidence type="ECO:0000313" key="10">
    <source>
        <dbReference type="EMBL" id="MQN01651.1"/>
    </source>
</evidence>
<comment type="similarity">
    <text evidence="1 8 9">Belongs to the bacterial ribosomal protein bL20 family.</text>
</comment>
<dbReference type="EMBL" id="VOGC01000006">
    <property type="protein sequence ID" value="MQN01651.1"/>
    <property type="molecule type" value="Genomic_DNA"/>
</dbReference>
<evidence type="ECO:0000313" key="11">
    <source>
        <dbReference type="Proteomes" id="UP000460257"/>
    </source>
</evidence>
<evidence type="ECO:0000256" key="9">
    <source>
        <dbReference type="RuleBase" id="RU000560"/>
    </source>
</evidence>
<dbReference type="Gene3D" id="1.10.1900.20">
    <property type="entry name" value="Ribosomal protein L20"/>
    <property type="match status" value="1"/>
</dbReference>
<protein>
    <recommendedName>
        <fullName evidence="7 8">Large ribosomal subunit protein bL20</fullName>
    </recommendedName>
</protein>
<evidence type="ECO:0000256" key="2">
    <source>
        <dbReference type="ARBA" id="ARBA00022730"/>
    </source>
</evidence>
<dbReference type="GO" id="GO:0003735">
    <property type="term" value="F:structural constituent of ribosome"/>
    <property type="evidence" value="ECO:0007669"/>
    <property type="project" value="InterPro"/>
</dbReference>
<dbReference type="HAMAP" id="MF_00382">
    <property type="entry name" value="Ribosomal_bL20"/>
    <property type="match status" value="1"/>
</dbReference>
<dbReference type="NCBIfam" id="TIGR01032">
    <property type="entry name" value="rplT_bact"/>
    <property type="match status" value="1"/>
</dbReference>
<evidence type="ECO:0000256" key="4">
    <source>
        <dbReference type="ARBA" id="ARBA00022980"/>
    </source>
</evidence>
<dbReference type="CDD" id="cd07026">
    <property type="entry name" value="Ribosomal_L20"/>
    <property type="match status" value="1"/>
</dbReference>
<evidence type="ECO:0000256" key="7">
    <source>
        <dbReference type="ARBA" id="ARBA00035172"/>
    </source>
</evidence>
<dbReference type="InterPro" id="IPR035566">
    <property type="entry name" value="Ribosomal_protein_bL20_C"/>
</dbReference>
<gene>
    <name evidence="8 10" type="primary">rplT</name>
    <name evidence="10" type="ORF">FRC54_06985</name>
</gene>
<dbReference type="GO" id="GO:0006412">
    <property type="term" value="P:translation"/>
    <property type="evidence" value="ECO:0007669"/>
    <property type="project" value="InterPro"/>
</dbReference>
<evidence type="ECO:0000256" key="5">
    <source>
        <dbReference type="ARBA" id="ARBA00023274"/>
    </source>
</evidence>
<dbReference type="PROSITE" id="PS00937">
    <property type="entry name" value="RIBOSOMAL_L20"/>
    <property type="match status" value="1"/>
</dbReference>
<keyword evidence="4 8" id="KW-0689">Ribosomal protein</keyword>
<keyword evidence="3 8" id="KW-0694">RNA-binding</keyword>
<keyword evidence="5 8" id="KW-0687">Ribonucleoprotein</keyword>
<dbReference type="GO" id="GO:0005840">
    <property type="term" value="C:ribosome"/>
    <property type="evidence" value="ECO:0007669"/>
    <property type="project" value="UniProtKB-KW"/>
</dbReference>
<dbReference type="FunFam" id="1.10.1900.20:FF:000001">
    <property type="entry name" value="50S ribosomal protein L20"/>
    <property type="match status" value="1"/>
</dbReference>
<dbReference type="Gene3D" id="6.10.160.10">
    <property type="match status" value="1"/>
</dbReference>
<dbReference type="GO" id="GO:0000027">
    <property type="term" value="P:ribosomal large subunit assembly"/>
    <property type="evidence" value="ECO:0007669"/>
    <property type="project" value="UniProtKB-UniRule"/>
</dbReference>